<dbReference type="Gene3D" id="2.30.40.10">
    <property type="entry name" value="Urease, subunit C, domain 1"/>
    <property type="match status" value="1"/>
</dbReference>
<reference evidence="7 8" key="1">
    <citation type="submission" date="2023-09" db="EMBL/GenBank/DDBJ databases">
        <authorList>
            <person name="Rey-Velasco X."/>
        </authorList>
    </citation>
    <scope>NUCLEOTIDE SEQUENCE [LARGE SCALE GENOMIC DNA]</scope>
    <source>
        <strain evidence="7 8">W345</strain>
    </source>
</reference>
<dbReference type="InterPro" id="IPR006680">
    <property type="entry name" value="Amidohydro-rel"/>
</dbReference>
<dbReference type="SUPFAM" id="SSF51556">
    <property type="entry name" value="Metallo-dependent hydrolases"/>
    <property type="match status" value="1"/>
</dbReference>
<dbReference type="NCBIfam" id="NF006683">
    <property type="entry name" value="PRK09229.1-4"/>
    <property type="match status" value="1"/>
</dbReference>
<dbReference type="Proteomes" id="UP001254608">
    <property type="component" value="Unassembled WGS sequence"/>
</dbReference>
<feature type="domain" description="Formimidoylglutamate deiminase N-terminal" evidence="6">
    <location>
        <begin position="16"/>
        <end position="50"/>
    </location>
</feature>
<dbReference type="GO" id="GO:0050416">
    <property type="term" value="F:formimidoylglutamate deiminase activity"/>
    <property type="evidence" value="ECO:0007669"/>
    <property type="project" value="UniProtKB-EC"/>
</dbReference>
<evidence type="ECO:0000256" key="4">
    <source>
        <dbReference type="ARBA" id="ARBA00022833"/>
    </source>
</evidence>
<organism evidence="7 8">
    <name type="scientific">Banduia mediterranea</name>
    <dbReference type="NCBI Taxonomy" id="3075609"/>
    <lineage>
        <taxon>Bacteria</taxon>
        <taxon>Pseudomonadati</taxon>
        <taxon>Pseudomonadota</taxon>
        <taxon>Gammaproteobacteria</taxon>
        <taxon>Nevskiales</taxon>
        <taxon>Algiphilaceae</taxon>
        <taxon>Banduia</taxon>
    </lineage>
</organism>
<protein>
    <submittedName>
        <fullName evidence="7">Formimidoylglutamate deiminase</fullName>
        <ecNumber evidence="7">3.5.3.13</ecNumber>
    </submittedName>
</protein>
<dbReference type="EMBL" id="JAVRIC010000016">
    <property type="protein sequence ID" value="MDT0498070.1"/>
    <property type="molecule type" value="Genomic_DNA"/>
</dbReference>
<dbReference type="PANTHER" id="PTHR11271:SF48">
    <property type="entry name" value="AMIDOHYDROLASE-RELATED DOMAIN-CONTAINING PROTEIN"/>
    <property type="match status" value="1"/>
</dbReference>
<keyword evidence="8" id="KW-1185">Reference proteome</keyword>
<gene>
    <name evidence="7" type="ORF">RM530_11950</name>
</gene>
<name>A0ABU2WKM1_9GAMM</name>
<sequence length="460" mass="49464">MQAAAIKHPQQTLWFEQALLPEGWASGVRLRIESGRIADIRTGQPARAAEACDAVALPGLPNLHSHAFQRGMAGLAEVRGASADSFWTWRELMYRFVDRMSPDDLEAIAAQAYVEMLEHGFTRVGEFHYLHHDVAGRGYADPAEMATRLVAAAQKTGIGLTLLPVFYAHGGFCGAPVSAAQARFVNDLDGYARLLEASGRALAVLPDAVLGVAPHSLRAVTPEQLDAVQRLLPQGPVHIHIAEQSAEVEQCLAWSGQRPVDWLLRAQAVDARWCLVHATHMSAAEASAMAASGAVAGLCPITEANLGDGLFPVVDYAGADGRWGLGTDSNVRIDAAEELRLFEYGQRLQARARNVLAPATGGSTGRRLFDAAVTGGAQALGVSAGLRVGARADLFSLDTERPEFASRRLDAWLDAWIFAGSPMPLRHVWRAGVQWVRAGRHVQAEAVAADYRSALARILE</sequence>
<evidence type="ECO:0000259" key="5">
    <source>
        <dbReference type="Pfam" id="PF01979"/>
    </source>
</evidence>
<keyword evidence="3 7" id="KW-0378">Hydrolase</keyword>
<evidence type="ECO:0000313" key="8">
    <source>
        <dbReference type="Proteomes" id="UP001254608"/>
    </source>
</evidence>
<dbReference type="InterPro" id="IPR010252">
    <property type="entry name" value="HutF"/>
</dbReference>
<comment type="cofactor">
    <cofactor evidence="1">
        <name>Zn(2+)</name>
        <dbReference type="ChEBI" id="CHEBI:29105"/>
    </cofactor>
</comment>
<evidence type="ECO:0000259" key="6">
    <source>
        <dbReference type="Pfam" id="PF22429"/>
    </source>
</evidence>
<dbReference type="Pfam" id="PF01979">
    <property type="entry name" value="Amidohydro_1"/>
    <property type="match status" value="1"/>
</dbReference>
<evidence type="ECO:0000313" key="7">
    <source>
        <dbReference type="EMBL" id="MDT0498070.1"/>
    </source>
</evidence>
<evidence type="ECO:0000256" key="1">
    <source>
        <dbReference type="ARBA" id="ARBA00001947"/>
    </source>
</evidence>
<proteinExistence type="predicted"/>
<dbReference type="InterPro" id="IPR011059">
    <property type="entry name" value="Metal-dep_hydrolase_composite"/>
</dbReference>
<dbReference type="Gene3D" id="3.20.20.140">
    <property type="entry name" value="Metal-dependent hydrolases"/>
    <property type="match status" value="1"/>
</dbReference>
<dbReference type="InterPro" id="IPR055156">
    <property type="entry name" value="HutF-like_N"/>
</dbReference>
<accession>A0ABU2WKM1</accession>
<dbReference type="PANTHER" id="PTHR11271">
    <property type="entry name" value="GUANINE DEAMINASE"/>
    <property type="match status" value="1"/>
</dbReference>
<dbReference type="InterPro" id="IPR032466">
    <property type="entry name" value="Metal_Hydrolase"/>
</dbReference>
<evidence type="ECO:0000256" key="3">
    <source>
        <dbReference type="ARBA" id="ARBA00022801"/>
    </source>
</evidence>
<keyword evidence="4" id="KW-0862">Zinc</keyword>
<dbReference type="NCBIfam" id="TIGR02022">
    <property type="entry name" value="hutF"/>
    <property type="match status" value="1"/>
</dbReference>
<keyword evidence="2" id="KW-0479">Metal-binding</keyword>
<comment type="caution">
    <text evidence="7">The sequence shown here is derived from an EMBL/GenBank/DDBJ whole genome shotgun (WGS) entry which is preliminary data.</text>
</comment>
<evidence type="ECO:0000256" key="2">
    <source>
        <dbReference type="ARBA" id="ARBA00022723"/>
    </source>
</evidence>
<feature type="domain" description="Amidohydrolase-related" evidence="5">
    <location>
        <begin position="56"/>
        <end position="432"/>
    </location>
</feature>
<dbReference type="RefSeq" id="WP_311365466.1">
    <property type="nucleotide sequence ID" value="NZ_JAVRIC010000016.1"/>
</dbReference>
<dbReference type="EC" id="3.5.3.13" evidence="7"/>
<dbReference type="NCBIfam" id="NF006681">
    <property type="entry name" value="PRK09229.1-2"/>
    <property type="match status" value="1"/>
</dbReference>
<dbReference type="InterPro" id="IPR051607">
    <property type="entry name" value="Metallo-dep_hydrolases"/>
</dbReference>
<dbReference type="NCBIfam" id="NF006684">
    <property type="entry name" value="PRK09229.1-5"/>
    <property type="match status" value="1"/>
</dbReference>
<dbReference type="Pfam" id="PF22429">
    <property type="entry name" value="HutF_N"/>
    <property type="match status" value="1"/>
</dbReference>
<dbReference type="SUPFAM" id="SSF51338">
    <property type="entry name" value="Composite domain of metallo-dependent hydrolases"/>
    <property type="match status" value="1"/>
</dbReference>